<dbReference type="InterPro" id="IPR001173">
    <property type="entry name" value="Glyco_trans_2-like"/>
</dbReference>
<sequence>MEYLVPALGGFFLFIHLFFQFKWWIGLSKVNTQQKKLTKTDVGVSVIVCAHDEEENLKELIPLLLAQDHPNFEVIIVDDRSNDGTYDYLLGLKDSTPKLKMVRVDSSPNHVNGKKYGLTLGIKAAANDIVLLTDADCRPASDQWVAEMAKGFSSEKIQFVLGYSPYYNEKGFLNNFIQWETTITGINYLGSAGVGGAFMGVGRNLAYRKSFFLDNKGFNAHLKVTGGDDDLYVNAHANSKNTIAIVNPQALVYSHPKRSFGSYWVQKLRHLSVGKRYNAGDKINLGLWSFSQIGFWVTLLILALSNTQPYWALGVFLGREVLTLGLLSYFHRLTGHRFSYWALPVIDLFYGVYLLLVGGRATFAKRVTWT</sequence>
<dbReference type="PANTHER" id="PTHR43630:SF1">
    <property type="entry name" value="POLY-BETA-1,6-N-ACETYL-D-GLUCOSAMINE SYNTHASE"/>
    <property type="match status" value="1"/>
</dbReference>
<keyword evidence="2 6" id="KW-0328">Glycosyltransferase</keyword>
<dbReference type="Gene3D" id="3.90.550.10">
    <property type="entry name" value="Spore Coat Polysaccharide Biosynthesis Protein SpsA, Chain A"/>
    <property type="match status" value="1"/>
</dbReference>
<evidence type="ECO:0000256" key="3">
    <source>
        <dbReference type="ARBA" id="ARBA00022679"/>
    </source>
</evidence>
<comment type="similarity">
    <text evidence="1">Belongs to the glycosyltransferase 2 family.</text>
</comment>
<evidence type="ECO:0000313" key="7">
    <source>
        <dbReference type="Proteomes" id="UP001302349"/>
    </source>
</evidence>
<organism evidence="6 7">
    <name type="scientific">Imperialibacter roseus</name>
    <dbReference type="NCBI Taxonomy" id="1324217"/>
    <lineage>
        <taxon>Bacteria</taxon>
        <taxon>Pseudomonadati</taxon>
        <taxon>Bacteroidota</taxon>
        <taxon>Cytophagia</taxon>
        <taxon>Cytophagales</taxon>
        <taxon>Flammeovirgaceae</taxon>
        <taxon>Imperialibacter</taxon>
    </lineage>
</organism>
<dbReference type="InterPro" id="IPR029044">
    <property type="entry name" value="Nucleotide-diphossugar_trans"/>
</dbReference>
<protein>
    <submittedName>
        <fullName evidence="6">Glycosyltransferase</fullName>
        <ecNumber evidence="6">2.4.-.-</ecNumber>
    </submittedName>
</protein>
<evidence type="ECO:0000256" key="4">
    <source>
        <dbReference type="SAM" id="Phobius"/>
    </source>
</evidence>
<feature type="domain" description="Glycosyltransferase 2-like" evidence="5">
    <location>
        <begin position="45"/>
        <end position="179"/>
    </location>
</feature>
<feature type="transmembrane region" description="Helical" evidence="4">
    <location>
        <begin position="6"/>
        <end position="25"/>
    </location>
</feature>
<feature type="transmembrane region" description="Helical" evidence="4">
    <location>
        <begin position="338"/>
        <end position="356"/>
    </location>
</feature>
<dbReference type="RefSeq" id="WP_317487083.1">
    <property type="nucleotide sequence ID" value="NZ_CP136051.1"/>
</dbReference>
<keyword evidence="7" id="KW-1185">Reference proteome</keyword>
<dbReference type="EMBL" id="CP136051">
    <property type="protein sequence ID" value="WOK04269.1"/>
    <property type="molecule type" value="Genomic_DNA"/>
</dbReference>
<keyword evidence="4" id="KW-1133">Transmembrane helix</keyword>
<feature type="transmembrane region" description="Helical" evidence="4">
    <location>
        <begin position="285"/>
        <end position="304"/>
    </location>
</feature>
<evidence type="ECO:0000256" key="1">
    <source>
        <dbReference type="ARBA" id="ARBA00006739"/>
    </source>
</evidence>
<name>A0ABZ0IIE4_9BACT</name>
<accession>A0ABZ0IIE4</accession>
<dbReference type="EC" id="2.4.-.-" evidence="6"/>
<keyword evidence="4" id="KW-0812">Transmembrane</keyword>
<gene>
    <name evidence="6" type="ORF">RT717_14405</name>
</gene>
<dbReference type="Pfam" id="PF00535">
    <property type="entry name" value="Glycos_transf_2"/>
    <property type="match status" value="1"/>
</dbReference>
<evidence type="ECO:0000256" key="2">
    <source>
        <dbReference type="ARBA" id="ARBA00022676"/>
    </source>
</evidence>
<dbReference type="PANTHER" id="PTHR43630">
    <property type="entry name" value="POLY-BETA-1,6-N-ACETYL-D-GLUCOSAMINE SYNTHASE"/>
    <property type="match status" value="1"/>
</dbReference>
<dbReference type="SUPFAM" id="SSF53448">
    <property type="entry name" value="Nucleotide-diphospho-sugar transferases"/>
    <property type="match status" value="1"/>
</dbReference>
<reference evidence="6 7" key="1">
    <citation type="journal article" date="2023" name="Microbiol. Resour. Announc.">
        <title>Complete Genome Sequence of Imperialibacter roseus strain P4T.</title>
        <authorList>
            <person name="Tizabi D.R."/>
            <person name="Bachvaroff T."/>
            <person name="Hill R.T."/>
        </authorList>
    </citation>
    <scope>NUCLEOTIDE SEQUENCE [LARGE SCALE GENOMIC DNA]</scope>
    <source>
        <strain evidence="6 7">P4T</strain>
    </source>
</reference>
<evidence type="ECO:0000259" key="5">
    <source>
        <dbReference type="Pfam" id="PF00535"/>
    </source>
</evidence>
<proteinExistence type="inferred from homology"/>
<dbReference type="Proteomes" id="UP001302349">
    <property type="component" value="Chromosome"/>
</dbReference>
<keyword evidence="3 6" id="KW-0808">Transferase</keyword>
<evidence type="ECO:0000313" key="6">
    <source>
        <dbReference type="EMBL" id="WOK04269.1"/>
    </source>
</evidence>
<dbReference type="GO" id="GO:0016757">
    <property type="term" value="F:glycosyltransferase activity"/>
    <property type="evidence" value="ECO:0007669"/>
    <property type="project" value="UniProtKB-KW"/>
</dbReference>
<keyword evidence="4" id="KW-0472">Membrane</keyword>